<dbReference type="KEGG" id="scc:Spico_0508"/>
<dbReference type="AlphaFoldDB" id="F4GJ96"/>
<dbReference type="Gene3D" id="3.40.50.300">
    <property type="entry name" value="P-loop containing nucleotide triphosphate hydrolases"/>
    <property type="match status" value="2"/>
</dbReference>
<dbReference type="GO" id="GO:0003677">
    <property type="term" value="F:DNA binding"/>
    <property type="evidence" value="ECO:0007669"/>
    <property type="project" value="UniProtKB-UniRule"/>
</dbReference>
<feature type="coiled-coil region" evidence="7">
    <location>
        <begin position="167"/>
        <end position="194"/>
    </location>
</feature>
<dbReference type="GO" id="GO:0007062">
    <property type="term" value="P:sister chromatid cohesion"/>
    <property type="evidence" value="ECO:0007669"/>
    <property type="project" value="InterPro"/>
</dbReference>
<evidence type="ECO:0000256" key="2">
    <source>
        <dbReference type="ARBA" id="ARBA00022741"/>
    </source>
</evidence>
<accession>F4GJ96</accession>
<feature type="coiled-coil region" evidence="7">
    <location>
        <begin position="540"/>
        <end position="679"/>
    </location>
</feature>
<comment type="domain">
    <text evidence="7">Contains large globular domains required for ATP hydrolysis at each terminus and a third globular domain forming a flexible hinge near the middle of the molecule. These domains are separated by coiled-coil structures.</text>
</comment>
<dbReference type="Pfam" id="PF02463">
    <property type="entry name" value="SMC_N"/>
    <property type="match status" value="1"/>
</dbReference>
<keyword evidence="4 7" id="KW-0175">Coiled coil</keyword>
<dbReference type="Proteomes" id="UP000007939">
    <property type="component" value="Chromosome"/>
</dbReference>
<dbReference type="PANTHER" id="PTHR42963:SF1">
    <property type="entry name" value="DUF4476 DOMAIN-CONTAINING PROTEIN"/>
    <property type="match status" value="1"/>
</dbReference>
<keyword evidence="6 7" id="KW-0238">DNA-binding</keyword>
<dbReference type="EMBL" id="CP002659">
    <property type="protein sequence ID" value="AEC01736.1"/>
    <property type="molecule type" value="Genomic_DNA"/>
</dbReference>
<dbReference type="RefSeq" id="WP_013739132.1">
    <property type="nucleotide sequence ID" value="NC_015436.1"/>
</dbReference>
<dbReference type="HAMAP" id="MF_01894">
    <property type="entry name" value="Smc_prok"/>
    <property type="match status" value="1"/>
</dbReference>
<comment type="function">
    <text evidence="7">Required for chromosome condensation and partitioning.</text>
</comment>
<dbReference type="GO" id="GO:0005737">
    <property type="term" value="C:cytoplasm"/>
    <property type="evidence" value="ECO:0007669"/>
    <property type="project" value="UniProtKB-SubCell"/>
</dbReference>
<evidence type="ECO:0000256" key="4">
    <source>
        <dbReference type="ARBA" id="ARBA00023054"/>
    </source>
</evidence>
<dbReference type="PIRSF" id="PIRSF005719">
    <property type="entry name" value="SMC"/>
    <property type="match status" value="1"/>
</dbReference>
<dbReference type="HOGENOM" id="CLU_001042_2_2_12"/>
<reference evidence="9 10" key="2">
    <citation type="journal article" date="2012" name="Stand. Genomic Sci.">
        <title>Complete genome sequence of the termite hindgut bacterium Spirochaeta coccoides type strain (SPN1(T)), reclassification in the genus Sphaerochaeta as Sphaerochaeta coccoides comb. nov. and emendations of the family Spirochaetaceae and the genus Sphaerochaeta.</title>
        <authorList>
            <person name="Abt B."/>
            <person name="Han C."/>
            <person name="Scheuner C."/>
            <person name="Lu M."/>
            <person name="Lapidus A."/>
            <person name="Nolan M."/>
            <person name="Lucas S."/>
            <person name="Hammon N."/>
            <person name="Deshpande S."/>
            <person name="Cheng J.F."/>
            <person name="Tapia R."/>
            <person name="Goodwin L.A."/>
            <person name="Pitluck S."/>
            <person name="Liolios K."/>
            <person name="Pagani I."/>
            <person name="Ivanova N."/>
            <person name="Mavromatis K."/>
            <person name="Mikhailova N."/>
            <person name="Huntemann M."/>
            <person name="Pati A."/>
            <person name="Chen A."/>
            <person name="Palaniappan K."/>
            <person name="Land M."/>
            <person name="Hauser L."/>
            <person name="Brambilla E.M."/>
            <person name="Rohde M."/>
            <person name="Spring S."/>
            <person name="Gronow S."/>
            <person name="Goker M."/>
            <person name="Woyke T."/>
            <person name="Bristow J."/>
            <person name="Eisen J.A."/>
            <person name="Markowitz V."/>
            <person name="Hugenholtz P."/>
            <person name="Kyrpides N.C."/>
            <person name="Klenk H.P."/>
            <person name="Detter J.C."/>
        </authorList>
    </citation>
    <scope>NUCLEOTIDE SEQUENCE [LARGE SCALE GENOMIC DNA]</scope>
    <source>
        <strain evidence="10">ATCC BAA-1237 / DSM 17374 / SPN1</strain>
    </source>
</reference>
<dbReference type="PANTHER" id="PTHR42963">
    <property type="entry name" value="CHROMOSOME PARTITION PROTEIN MUKB"/>
    <property type="match status" value="1"/>
</dbReference>
<dbReference type="GO" id="GO:0030261">
    <property type="term" value="P:chromosome condensation"/>
    <property type="evidence" value="ECO:0007669"/>
    <property type="project" value="UniProtKB-KW"/>
</dbReference>
<sequence length="948" mass="108178">MFLKTLEMIGFKSFADKTKLDFADGITCLLGPNGCGKSNIVDSIKWVLGEQSTKALRASRMDDVIFNGTDNRKPMGFAEVSLTISNEEGHLAIDAPEVEIRRRVYRNGNAEYYINRSPALLKNIKELFLDTGVGKSAYSILEQGKIDQILSHKPEDRRYIFEEAAGISRFKTQMNEAQRKLERTMENLEQVDAIFTEAKRTYTLRKGQAERVVIFKELEKQKTLLEVDTQLSTLKSYLLLKDSYIANQTKFAGELKHLTELLEQFENEIGAEQERMQEKMSRRSDIQSSISRLEAVVEGLNDKLSLISDRFREMLRRKDEAENQEQTYSERLERERNELAGKKQILADFVQRKERIEAEITGYQGNIELSRNMIAKQEGEIERKEADTLEQETIQAGLNESLQKITDDIVMELDKQLSESGYSSQARKRTEKQLIEYITALVNSLGTQKKFLSDLGKTSGLSATAIMESQEKYLDSLEESLDELKSLFQEYSGTVPVFIDEFLAPQGIITQKHDLDKRMAASRRRVQDNRIAVVSLRESNQRLDEQVELFRVQLQDAQLDLADLEGKRNAARDMAAQIQRIIDETEMSLGDVRRTRRNVEAQIADTQEMIRKVEKDRQEAKDNIMTLREELEILRNEMDAQSSELSGKRNLQSTSLSRQQELRVEIETLNSRIMSLDEMIQKVYTDFYDNTGKSLKEYDKRLEEDIPDTSYLREQLNAIKQKIANMGTINHMAEDEFEQAKERYEFLNTQIEDLNKAKRDLEEVVTEIRSRSEELFMDSYTKISANFQSMFRRLFGGGRAELNLVDPENILESGIDILAQPPGKKLTNLTLLSGGERSMTAVAMLFATYMVKPSPFSILDEIDAALDDKNVGNFLSVLQEFGLKSQFIIITHNKHTVTGGQTLLGVTQQEAGISTTVSYRVGNQAGAPVIVSEQGKTISLDSPSEFFN</sequence>
<dbReference type="GO" id="GO:0007059">
    <property type="term" value="P:chromosome segregation"/>
    <property type="evidence" value="ECO:0007669"/>
    <property type="project" value="UniProtKB-UniRule"/>
</dbReference>
<evidence type="ECO:0000256" key="5">
    <source>
        <dbReference type="ARBA" id="ARBA00023067"/>
    </source>
</evidence>
<dbReference type="InterPro" id="IPR027417">
    <property type="entry name" value="P-loop_NTPase"/>
</dbReference>
<dbReference type="InterPro" id="IPR003395">
    <property type="entry name" value="RecF/RecN/SMC_N"/>
</dbReference>
<dbReference type="eggNOG" id="COG1196">
    <property type="taxonomic scope" value="Bacteria"/>
</dbReference>
<gene>
    <name evidence="7" type="primary">smc</name>
    <name evidence="9" type="ordered locus">Spico_0508</name>
</gene>
<dbReference type="GO" id="GO:0016887">
    <property type="term" value="F:ATP hydrolysis activity"/>
    <property type="evidence" value="ECO:0007669"/>
    <property type="project" value="InterPro"/>
</dbReference>
<organism evidence="9 10">
    <name type="scientific">Parasphaerochaeta coccoides (strain ATCC BAA-1237 / DSM 17374 / SPN1)</name>
    <name type="common">Sphaerochaeta coccoides</name>
    <dbReference type="NCBI Taxonomy" id="760011"/>
    <lineage>
        <taxon>Bacteria</taxon>
        <taxon>Pseudomonadati</taxon>
        <taxon>Spirochaetota</taxon>
        <taxon>Spirochaetia</taxon>
        <taxon>Spirochaetales</taxon>
        <taxon>Sphaerochaetaceae</taxon>
        <taxon>Parasphaerochaeta</taxon>
    </lineage>
</organism>
<comment type="similarity">
    <text evidence="7">Belongs to the SMC family.</text>
</comment>
<comment type="subcellular location">
    <subcellularLocation>
        <location evidence="7">Cytoplasm</location>
    </subcellularLocation>
</comment>
<dbReference type="InterPro" id="IPR050308">
    <property type="entry name" value="MukB/SMC"/>
</dbReference>
<dbReference type="InterPro" id="IPR024704">
    <property type="entry name" value="SMC"/>
</dbReference>
<dbReference type="InterPro" id="IPR011890">
    <property type="entry name" value="SMC_prok"/>
</dbReference>
<evidence type="ECO:0000256" key="7">
    <source>
        <dbReference type="HAMAP-Rule" id="MF_01894"/>
    </source>
</evidence>
<keyword evidence="3 7" id="KW-0067">ATP-binding</keyword>
<evidence type="ECO:0000256" key="3">
    <source>
        <dbReference type="ARBA" id="ARBA00022840"/>
    </source>
</evidence>
<evidence type="ECO:0000256" key="1">
    <source>
        <dbReference type="ARBA" id="ARBA00022490"/>
    </source>
</evidence>
<evidence type="ECO:0000313" key="10">
    <source>
        <dbReference type="Proteomes" id="UP000007939"/>
    </source>
</evidence>
<evidence type="ECO:0000313" key="9">
    <source>
        <dbReference type="EMBL" id="AEC01736.1"/>
    </source>
</evidence>
<feature type="coiled-coil region" evidence="7">
    <location>
        <begin position="467"/>
        <end position="494"/>
    </location>
</feature>
<feature type="domain" description="RecF/RecN/SMC N-terminal" evidence="8">
    <location>
        <begin position="2"/>
        <end position="914"/>
    </location>
</feature>
<keyword evidence="2 7" id="KW-0547">Nucleotide-binding</keyword>
<dbReference type="SUPFAM" id="SSF52540">
    <property type="entry name" value="P-loop containing nucleoside triphosphate hydrolases"/>
    <property type="match status" value="2"/>
</dbReference>
<proteinExistence type="inferred from homology"/>
<keyword evidence="10" id="KW-1185">Reference proteome</keyword>
<dbReference type="STRING" id="760011.Spico_0508"/>
<evidence type="ECO:0000256" key="6">
    <source>
        <dbReference type="ARBA" id="ARBA00023125"/>
    </source>
</evidence>
<keyword evidence="1 7" id="KW-0963">Cytoplasm</keyword>
<feature type="binding site" evidence="7">
    <location>
        <begin position="32"/>
        <end position="39"/>
    </location>
    <ligand>
        <name>ATP</name>
        <dbReference type="ChEBI" id="CHEBI:30616"/>
    </ligand>
</feature>
<evidence type="ECO:0000259" key="8">
    <source>
        <dbReference type="Pfam" id="PF02463"/>
    </source>
</evidence>
<dbReference type="OrthoDB" id="9808768at2"/>
<keyword evidence="5" id="KW-0226">DNA condensation</keyword>
<protein>
    <recommendedName>
        <fullName evidence="7">Chromosome partition protein Smc</fullName>
    </recommendedName>
</protein>
<feature type="coiled-coil region" evidence="7">
    <location>
        <begin position="730"/>
        <end position="774"/>
    </location>
</feature>
<reference evidence="10" key="1">
    <citation type="submission" date="2011-04" db="EMBL/GenBank/DDBJ databases">
        <title>The complete genome of Spirochaeta coccoides DSM 17374.</title>
        <authorList>
            <person name="Lucas S."/>
            <person name="Copeland A."/>
            <person name="Lapidus A."/>
            <person name="Bruce D."/>
            <person name="Goodwin L."/>
            <person name="Pitluck S."/>
            <person name="Peters L."/>
            <person name="Kyrpides N."/>
            <person name="Mavromatis K."/>
            <person name="Pagani I."/>
            <person name="Ivanova N."/>
            <person name="Ovchinnikova G."/>
            <person name="Lu M."/>
            <person name="Detter J.C."/>
            <person name="Tapia R."/>
            <person name="Han C."/>
            <person name="Land M."/>
            <person name="Hauser L."/>
            <person name="Markowitz V."/>
            <person name="Cheng J.-F."/>
            <person name="Hugenholtz P."/>
            <person name="Woyke T."/>
            <person name="Wu D."/>
            <person name="Spring S."/>
            <person name="Schroeder M."/>
            <person name="Brambilla E."/>
            <person name="Klenk H.-P."/>
            <person name="Eisen J.A."/>
        </authorList>
    </citation>
    <scope>NUCLEOTIDE SEQUENCE [LARGE SCALE GENOMIC DNA]</scope>
    <source>
        <strain evidence="10">ATCC BAA-1237 / DSM 17374 / SPN1</strain>
    </source>
</reference>
<feature type="coiled-coil region" evidence="7">
    <location>
        <begin position="255"/>
        <end position="338"/>
    </location>
</feature>
<dbReference type="GO" id="GO:0005524">
    <property type="term" value="F:ATP binding"/>
    <property type="evidence" value="ECO:0007669"/>
    <property type="project" value="UniProtKB-UniRule"/>
</dbReference>
<name>F4GJ96_PARC1</name>
<comment type="subunit">
    <text evidence="7">Homodimer.</text>
</comment>
<dbReference type="GO" id="GO:0006260">
    <property type="term" value="P:DNA replication"/>
    <property type="evidence" value="ECO:0007669"/>
    <property type="project" value="UniProtKB-UniRule"/>
</dbReference>